<keyword evidence="3" id="KW-0472">Membrane</keyword>
<evidence type="ECO:0000256" key="3">
    <source>
        <dbReference type="SAM" id="Phobius"/>
    </source>
</evidence>
<feature type="transmembrane region" description="Helical" evidence="3">
    <location>
        <begin position="294"/>
        <end position="319"/>
    </location>
</feature>
<dbReference type="SMART" id="SM00181">
    <property type="entry name" value="EGF"/>
    <property type="match status" value="7"/>
</dbReference>
<feature type="disulfide bond" evidence="1">
    <location>
        <begin position="122"/>
        <end position="132"/>
    </location>
</feature>
<feature type="compositionally biased region" description="Polar residues" evidence="2">
    <location>
        <begin position="800"/>
        <end position="809"/>
    </location>
</feature>
<evidence type="ECO:0000256" key="4">
    <source>
        <dbReference type="SAM" id="SignalP"/>
    </source>
</evidence>
<dbReference type="PANTHER" id="PTHR24047">
    <property type="entry name" value="FI01909P-RELATED"/>
    <property type="match status" value="1"/>
</dbReference>
<accession>B4M8Q0</accession>
<keyword evidence="7" id="KW-1185">Reference proteome</keyword>
<sequence length="871" mass="99073">MDMDTFCTLLYLSFGLIGCLHLGQANELDSVVQPNVRNIIEHNFYAMKNSVSVPKQNATEAHSKILCNPACGDNMVCVEPNNCRPVCTQGCGEHGICNARDTCGCEPGYEFDVEHYRCLPKCRPACGPHSVCKERDICECLPGFSGTDCQPHCFEDCGEHGICVAPNKCACKEGYDWHNKTHNCRPKCHPLCGPNSQCVRPDVCQCMRGYEELNGICHSMCPHGCGQHGICVGIRTCDCDTGYEWDKLQAKCRPKCEPRCGLHSYCDRSNHCKCNKGFMPNDLHSLSCSRPLSWWVYLVIAIMVLLIICSVFGIIVYCVKRGNNVSYYPNSNFSDTTRIRGKAFPVPYVVISLFMTHPWLVLALVLASCPWMWAQRGSVCQVRVRSKSGKFDKQSWVLRNVCCKGYVGSPGNCRPRCSPSCVHAQCTAPQQCTCNEGYETVDSIDSSTMPGCQPKCNACRYGDCLAPGNCRCWPSFEKQPIVGCEPVQHLILPAEKCLREDCSCWQKYFSWTPLLTGQPKCIRICQTGQPKPCLELDQCVCNSLNHLLICEQPEHVLPQQYSCQVINRPPNAHRRKHTVKHVDRTVSTDPRDRKDRTDRTTKIFPVWTHHYNQSDEESKISQANREVQSDRRDEIHHIVDQKDQESRANNRHIGSRIDHRPGRPDRLDRRHRKDQLERPDVLIEKVDRYHTYDSAQTDPIPPNQTDRPVQTFHLFGKHKMNQTNQSDPADQVTGSDWRTQADEDEEDQTENIYKKERTNWEYETDGLDQPPKRRKAKRNKQKPILFGADEITQADHSDQTDPVNQSDPATETVPVQHKSDYRYMTKSEQASLVKWLIILGCIIIGIIVVVSLFALCFKMQSPLDICERDIM</sequence>
<feature type="compositionally biased region" description="Polar residues" evidence="2">
    <location>
        <begin position="721"/>
        <end position="738"/>
    </location>
</feature>
<evidence type="ECO:0000256" key="2">
    <source>
        <dbReference type="SAM" id="MobiDB-lite"/>
    </source>
</evidence>
<comment type="caution">
    <text evidence="1">Lacks conserved residue(s) required for the propagation of feature annotation.</text>
</comment>
<gene>
    <name evidence="6" type="primary">Dvir\GJ18166</name>
    <name evidence="6" type="ORF">Dvir_GJ18166</name>
</gene>
<keyword evidence="3" id="KW-1133">Transmembrane helix</keyword>
<feature type="region of interest" description="Disordered" evidence="2">
    <location>
        <begin position="574"/>
        <end position="597"/>
    </location>
</feature>
<feature type="compositionally biased region" description="Basic and acidic residues" evidence="2">
    <location>
        <begin position="580"/>
        <end position="597"/>
    </location>
</feature>
<dbReference type="Proteomes" id="UP000008792">
    <property type="component" value="Unassembled WGS sequence"/>
</dbReference>
<keyword evidence="4" id="KW-0732">Signal</keyword>
<dbReference type="InParanoid" id="B4M8Q0"/>
<feature type="compositionally biased region" description="Basic and acidic residues" evidence="2">
    <location>
        <begin position="655"/>
        <end position="691"/>
    </location>
</feature>
<evidence type="ECO:0000313" key="6">
    <source>
        <dbReference type="EMBL" id="EDW57576.2"/>
    </source>
</evidence>
<feature type="disulfide bond" evidence="1">
    <location>
        <begin position="140"/>
        <end position="149"/>
    </location>
</feature>
<feature type="domain" description="EGF-like" evidence="5">
    <location>
        <begin position="119"/>
        <end position="150"/>
    </location>
</feature>
<evidence type="ECO:0000256" key="1">
    <source>
        <dbReference type="PROSITE-ProRule" id="PRU00076"/>
    </source>
</evidence>
<dbReference type="Gene3D" id="2.10.25.10">
    <property type="entry name" value="Laminin"/>
    <property type="match status" value="5"/>
</dbReference>
<feature type="compositionally biased region" description="Polar residues" evidence="2">
    <location>
        <begin position="693"/>
        <end position="708"/>
    </location>
</feature>
<dbReference type="AlphaFoldDB" id="B4M8Q0"/>
<feature type="chain" id="PRO_5006457707" description="EGF-like domain-containing protein" evidence="4">
    <location>
        <begin position="26"/>
        <end position="871"/>
    </location>
</feature>
<proteinExistence type="predicted"/>
<feature type="region of interest" description="Disordered" evidence="2">
    <location>
        <begin position="612"/>
        <end position="813"/>
    </location>
</feature>
<feature type="transmembrane region" description="Helical" evidence="3">
    <location>
        <begin position="832"/>
        <end position="855"/>
    </location>
</feature>
<organism evidence="6 7">
    <name type="scientific">Drosophila virilis</name>
    <name type="common">Fruit fly</name>
    <dbReference type="NCBI Taxonomy" id="7244"/>
    <lineage>
        <taxon>Eukaryota</taxon>
        <taxon>Metazoa</taxon>
        <taxon>Ecdysozoa</taxon>
        <taxon>Arthropoda</taxon>
        <taxon>Hexapoda</taxon>
        <taxon>Insecta</taxon>
        <taxon>Pterygota</taxon>
        <taxon>Neoptera</taxon>
        <taxon>Endopterygota</taxon>
        <taxon>Diptera</taxon>
        <taxon>Brachycera</taxon>
        <taxon>Muscomorpha</taxon>
        <taxon>Ephydroidea</taxon>
        <taxon>Drosophilidae</taxon>
        <taxon>Drosophila</taxon>
    </lineage>
</organism>
<feature type="signal peptide" evidence="4">
    <location>
        <begin position="1"/>
        <end position="25"/>
    </location>
</feature>
<feature type="transmembrane region" description="Helical" evidence="3">
    <location>
        <begin position="348"/>
        <end position="373"/>
    </location>
</feature>
<dbReference type="OrthoDB" id="10045365at2759"/>
<dbReference type="PROSITE" id="PS50026">
    <property type="entry name" value="EGF_3"/>
    <property type="match status" value="1"/>
</dbReference>
<dbReference type="PROSITE" id="PS00022">
    <property type="entry name" value="EGF_1"/>
    <property type="match status" value="1"/>
</dbReference>
<feature type="compositionally biased region" description="Basic and acidic residues" evidence="2">
    <location>
        <begin position="627"/>
        <end position="648"/>
    </location>
</feature>
<evidence type="ECO:0000313" key="7">
    <source>
        <dbReference type="Proteomes" id="UP000008792"/>
    </source>
</evidence>
<dbReference type="HOGENOM" id="CLU_581756_0_0_1"/>
<reference evidence="6 7" key="1">
    <citation type="journal article" date="2007" name="Nature">
        <title>Evolution of genes and genomes on the Drosophila phylogeny.</title>
        <authorList>
            <consortium name="Drosophila 12 Genomes Consortium"/>
            <person name="Clark A.G."/>
            <person name="Eisen M.B."/>
            <person name="Smith D.R."/>
            <person name="Bergman C.M."/>
            <person name="Oliver B."/>
            <person name="Markow T.A."/>
            <person name="Kaufman T.C."/>
            <person name="Kellis M."/>
            <person name="Gelbart W."/>
            <person name="Iyer V.N."/>
            <person name="Pollard D.A."/>
            <person name="Sackton T.B."/>
            <person name="Larracuente A.M."/>
            <person name="Singh N.D."/>
            <person name="Abad J.P."/>
            <person name="Abt D.N."/>
            <person name="Adryan B."/>
            <person name="Aguade M."/>
            <person name="Akashi H."/>
            <person name="Anderson W.W."/>
            <person name="Aquadro C.F."/>
            <person name="Ardell D.H."/>
            <person name="Arguello R."/>
            <person name="Artieri C.G."/>
            <person name="Barbash D.A."/>
            <person name="Barker D."/>
            <person name="Barsanti P."/>
            <person name="Batterham P."/>
            <person name="Batzoglou S."/>
            <person name="Begun D."/>
            <person name="Bhutkar A."/>
            <person name="Blanco E."/>
            <person name="Bosak S.A."/>
            <person name="Bradley R.K."/>
            <person name="Brand A.D."/>
            <person name="Brent M.R."/>
            <person name="Brooks A.N."/>
            <person name="Brown R.H."/>
            <person name="Butlin R.K."/>
            <person name="Caggese C."/>
            <person name="Calvi B.R."/>
            <person name="Bernardo de Carvalho A."/>
            <person name="Caspi A."/>
            <person name="Castrezana S."/>
            <person name="Celniker S.E."/>
            <person name="Chang J.L."/>
            <person name="Chapple C."/>
            <person name="Chatterji S."/>
            <person name="Chinwalla A."/>
            <person name="Civetta A."/>
            <person name="Clifton S.W."/>
            <person name="Comeron J.M."/>
            <person name="Costello J.C."/>
            <person name="Coyne J.A."/>
            <person name="Daub J."/>
            <person name="David R.G."/>
            <person name="Delcher A.L."/>
            <person name="Delehaunty K."/>
            <person name="Do C.B."/>
            <person name="Ebling H."/>
            <person name="Edwards K."/>
            <person name="Eickbush T."/>
            <person name="Evans J.D."/>
            <person name="Filipski A."/>
            <person name="Findeiss S."/>
            <person name="Freyhult E."/>
            <person name="Fulton L."/>
            <person name="Fulton R."/>
            <person name="Garcia A.C."/>
            <person name="Gardiner A."/>
            <person name="Garfield D.A."/>
            <person name="Garvin B.E."/>
            <person name="Gibson G."/>
            <person name="Gilbert D."/>
            <person name="Gnerre S."/>
            <person name="Godfrey J."/>
            <person name="Good R."/>
            <person name="Gotea V."/>
            <person name="Gravely B."/>
            <person name="Greenberg A.J."/>
            <person name="Griffiths-Jones S."/>
            <person name="Gross S."/>
            <person name="Guigo R."/>
            <person name="Gustafson E.A."/>
            <person name="Haerty W."/>
            <person name="Hahn M.W."/>
            <person name="Halligan D.L."/>
            <person name="Halpern A.L."/>
            <person name="Halter G.M."/>
            <person name="Han M.V."/>
            <person name="Heger A."/>
            <person name="Hillier L."/>
            <person name="Hinrichs A.S."/>
            <person name="Holmes I."/>
            <person name="Hoskins R.A."/>
            <person name="Hubisz M.J."/>
            <person name="Hultmark D."/>
            <person name="Huntley M.A."/>
            <person name="Jaffe D.B."/>
            <person name="Jagadeeshan S."/>
            <person name="Jeck W.R."/>
            <person name="Johnson J."/>
            <person name="Jones C.D."/>
            <person name="Jordan W.C."/>
            <person name="Karpen G.H."/>
            <person name="Kataoka E."/>
            <person name="Keightley P.D."/>
            <person name="Kheradpour P."/>
            <person name="Kirkness E.F."/>
            <person name="Koerich L.B."/>
            <person name="Kristiansen K."/>
            <person name="Kudrna D."/>
            <person name="Kulathinal R.J."/>
            <person name="Kumar S."/>
            <person name="Kwok R."/>
            <person name="Lander E."/>
            <person name="Langley C.H."/>
            <person name="Lapoint R."/>
            <person name="Lazzaro B.P."/>
            <person name="Lee S.J."/>
            <person name="Levesque L."/>
            <person name="Li R."/>
            <person name="Lin C.F."/>
            <person name="Lin M.F."/>
            <person name="Lindblad-Toh K."/>
            <person name="Llopart A."/>
            <person name="Long M."/>
            <person name="Low L."/>
            <person name="Lozovsky E."/>
            <person name="Lu J."/>
            <person name="Luo M."/>
            <person name="Machado C.A."/>
            <person name="Makalowski W."/>
            <person name="Marzo M."/>
            <person name="Matsuda M."/>
            <person name="Matzkin L."/>
            <person name="McAllister B."/>
            <person name="McBride C.S."/>
            <person name="McKernan B."/>
            <person name="McKernan K."/>
            <person name="Mendez-Lago M."/>
            <person name="Minx P."/>
            <person name="Mollenhauer M.U."/>
            <person name="Montooth K."/>
            <person name="Mount S.M."/>
            <person name="Mu X."/>
            <person name="Myers E."/>
            <person name="Negre B."/>
            <person name="Newfeld S."/>
            <person name="Nielsen R."/>
            <person name="Noor M.A."/>
            <person name="O'Grady P."/>
            <person name="Pachter L."/>
            <person name="Papaceit M."/>
            <person name="Parisi M.J."/>
            <person name="Parisi M."/>
            <person name="Parts L."/>
            <person name="Pedersen J.S."/>
            <person name="Pesole G."/>
            <person name="Phillippy A.M."/>
            <person name="Ponting C.P."/>
            <person name="Pop M."/>
            <person name="Porcelli D."/>
            <person name="Powell J.R."/>
            <person name="Prohaska S."/>
            <person name="Pruitt K."/>
            <person name="Puig M."/>
            <person name="Quesneville H."/>
            <person name="Ram K.R."/>
            <person name="Rand D."/>
            <person name="Rasmussen M.D."/>
            <person name="Reed L.K."/>
            <person name="Reenan R."/>
            <person name="Reily A."/>
            <person name="Remington K.A."/>
            <person name="Rieger T.T."/>
            <person name="Ritchie M.G."/>
            <person name="Robin C."/>
            <person name="Rogers Y.H."/>
            <person name="Rohde C."/>
            <person name="Rozas J."/>
            <person name="Rubenfield M.J."/>
            <person name="Ruiz A."/>
            <person name="Russo S."/>
            <person name="Salzberg S.L."/>
            <person name="Sanchez-Gracia A."/>
            <person name="Saranga D.J."/>
            <person name="Sato H."/>
            <person name="Schaeffer S.W."/>
            <person name="Schatz M.C."/>
            <person name="Schlenke T."/>
            <person name="Schwartz R."/>
            <person name="Segarra C."/>
            <person name="Singh R.S."/>
            <person name="Sirot L."/>
            <person name="Sirota M."/>
            <person name="Sisneros N.B."/>
            <person name="Smith C.D."/>
            <person name="Smith T.F."/>
            <person name="Spieth J."/>
            <person name="Stage D.E."/>
            <person name="Stark A."/>
            <person name="Stephan W."/>
            <person name="Strausberg R.L."/>
            <person name="Strempel S."/>
            <person name="Sturgill D."/>
            <person name="Sutton G."/>
            <person name="Sutton G.G."/>
            <person name="Tao W."/>
            <person name="Teichmann S."/>
            <person name="Tobari Y.N."/>
            <person name="Tomimura Y."/>
            <person name="Tsolas J.M."/>
            <person name="Valente V.L."/>
            <person name="Venter E."/>
            <person name="Venter J.C."/>
            <person name="Vicario S."/>
            <person name="Vieira F.G."/>
            <person name="Vilella A.J."/>
            <person name="Villasante A."/>
            <person name="Walenz B."/>
            <person name="Wang J."/>
            <person name="Wasserman M."/>
            <person name="Watts T."/>
            <person name="Wilson D."/>
            <person name="Wilson R.K."/>
            <person name="Wing R.A."/>
            <person name="Wolfner M.F."/>
            <person name="Wong A."/>
            <person name="Wong G.K."/>
            <person name="Wu C.I."/>
            <person name="Wu G."/>
            <person name="Yamamoto D."/>
            <person name="Yang H.P."/>
            <person name="Yang S.P."/>
            <person name="Yorke J.A."/>
            <person name="Yoshida K."/>
            <person name="Zdobnov E."/>
            <person name="Zhang P."/>
            <person name="Zhang Y."/>
            <person name="Zimin A.V."/>
            <person name="Baldwin J."/>
            <person name="Abdouelleil A."/>
            <person name="Abdulkadir J."/>
            <person name="Abebe A."/>
            <person name="Abera B."/>
            <person name="Abreu J."/>
            <person name="Acer S.C."/>
            <person name="Aftuck L."/>
            <person name="Alexander A."/>
            <person name="An P."/>
            <person name="Anderson E."/>
            <person name="Anderson S."/>
            <person name="Arachi H."/>
            <person name="Azer M."/>
            <person name="Bachantsang P."/>
            <person name="Barry A."/>
            <person name="Bayul T."/>
            <person name="Berlin A."/>
            <person name="Bessette D."/>
            <person name="Bloom T."/>
            <person name="Blye J."/>
            <person name="Boguslavskiy L."/>
            <person name="Bonnet C."/>
            <person name="Boukhgalter B."/>
            <person name="Bourzgui I."/>
            <person name="Brown A."/>
            <person name="Cahill P."/>
            <person name="Channer S."/>
            <person name="Cheshatsang Y."/>
            <person name="Chuda L."/>
            <person name="Citroen M."/>
            <person name="Collymore A."/>
            <person name="Cooke P."/>
            <person name="Costello M."/>
            <person name="D'Aco K."/>
            <person name="Daza R."/>
            <person name="De Haan G."/>
            <person name="DeGray S."/>
            <person name="DeMaso C."/>
            <person name="Dhargay N."/>
            <person name="Dooley K."/>
            <person name="Dooley E."/>
            <person name="Doricent M."/>
            <person name="Dorje P."/>
            <person name="Dorjee K."/>
            <person name="Dupes A."/>
            <person name="Elong R."/>
            <person name="Falk J."/>
            <person name="Farina A."/>
            <person name="Faro S."/>
            <person name="Ferguson D."/>
            <person name="Fisher S."/>
            <person name="Foley C.D."/>
            <person name="Franke A."/>
            <person name="Friedrich D."/>
            <person name="Gadbois L."/>
            <person name="Gearin G."/>
            <person name="Gearin C.R."/>
            <person name="Giannoukos G."/>
            <person name="Goode T."/>
            <person name="Graham J."/>
            <person name="Grandbois E."/>
            <person name="Grewal S."/>
            <person name="Gyaltsen K."/>
            <person name="Hafez N."/>
            <person name="Hagos B."/>
            <person name="Hall J."/>
            <person name="Henson C."/>
            <person name="Hollinger A."/>
            <person name="Honan T."/>
            <person name="Huard M.D."/>
            <person name="Hughes L."/>
            <person name="Hurhula B."/>
            <person name="Husby M.E."/>
            <person name="Kamat A."/>
            <person name="Kanga B."/>
            <person name="Kashin S."/>
            <person name="Khazanovich D."/>
            <person name="Kisner P."/>
            <person name="Lance K."/>
            <person name="Lara M."/>
            <person name="Lee W."/>
            <person name="Lennon N."/>
            <person name="Letendre F."/>
            <person name="LeVine R."/>
            <person name="Lipovsky A."/>
            <person name="Liu X."/>
            <person name="Liu J."/>
            <person name="Liu S."/>
            <person name="Lokyitsang T."/>
            <person name="Lokyitsang Y."/>
            <person name="Lubonja R."/>
            <person name="Lui A."/>
            <person name="MacDonald P."/>
            <person name="Magnisalis V."/>
            <person name="Maru K."/>
            <person name="Matthews C."/>
            <person name="McCusker W."/>
            <person name="McDonough S."/>
            <person name="Mehta T."/>
            <person name="Meldrim J."/>
            <person name="Meneus L."/>
            <person name="Mihai O."/>
            <person name="Mihalev A."/>
            <person name="Mihova T."/>
            <person name="Mittelman R."/>
            <person name="Mlenga V."/>
            <person name="Montmayeur A."/>
            <person name="Mulrain L."/>
            <person name="Navidi A."/>
            <person name="Naylor J."/>
            <person name="Negash T."/>
            <person name="Nguyen T."/>
            <person name="Nguyen N."/>
            <person name="Nicol R."/>
            <person name="Norbu C."/>
            <person name="Norbu N."/>
            <person name="Novod N."/>
            <person name="O'Neill B."/>
            <person name="Osman S."/>
            <person name="Markiewicz E."/>
            <person name="Oyono O.L."/>
            <person name="Patti C."/>
            <person name="Phunkhang P."/>
            <person name="Pierre F."/>
            <person name="Priest M."/>
            <person name="Raghuraman S."/>
            <person name="Rege F."/>
            <person name="Reyes R."/>
            <person name="Rise C."/>
            <person name="Rogov P."/>
            <person name="Ross K."/>
            <person name="Ryan E."/>
            <person name="Settipalli S."/>
            <person name="Shea T."/>
            <person name="Sherpa N."/>
            <person name="Shi L."/>
            <person name="Shih D."/>
            <person name="Sparrow T."/>
            <person name="Spaulding J."/>
            <person name="Stalker J."/>
            <person name="Stange-Thomann N."/>
            <person name="Stavropoulos S."/>
            <person name="Stone C."/>
            <person name="Strader C."/>
            <person name="Tesfaye S."/>
            <person name="Thomson T."/>
            <person name="Thoulutsang Y."/>
            <person name="Thoulutsang D."/>
            <person name="Topham K."/>
            <person name="Topping I."/>
            <person name="Tsamla T."/>
            <person name="Vassiliev H."/>
            <person name="Vo A."/>
            <person name="Wangchuk T."/>
            <person name="Wangdi T."/>
            <person name="Weiand M."/>
            <person name="Wilkinson J."/>
            <person name="Wilson A."/>
            <person name="Yadav S."/>
            <person name="Young G."/>
            <person name="Yu Q."/>
            <person name="Zembek L."/>
            <person name="Zhong D."/>
            <person name="Zimmer A."/>
            <person name="Zwirko Z."/>
            <person name="Jaffe D.B."/>
            <person name="Alvarez P."/>
            <person name="Brockman W."/>
            <person name="Butler J."/>
            <person name="Chin C."/>
            <person name="Gnerre S."/>
            <person name="Grabherr M."/>
            <person name="Kleber M."/>
            <person name="Mauceli E."/>
            <person name="MacCallum I."/>
        </authorList>
    </citation>
    <scope>NUCLEOTIDE SEQUENCE [LARGE SCALE GENOMIC DNA]</scope>
    <source>
        <strain evidence="7">Tucson 15010-1051.87</strain>
    </source>
</reference>
<name>B4M8Q0_DROVI</name>
<feature type="compositionally biased region" description="Basic residues" evidence="2">
    <location>
        <begin position="772"/>
        <end position="781"/>
    </location>
</feature>
<evidence type="ECO:0000259" key="5">
    <source>
        <dbReference type="PROSITE" id="PS50026"/>
    </source>
</evidence>
<dbReference type="InterPro" id="IPR000742">
    <property type="entry name" value="EGF"/>
</dbReference>
<keyword evidence="3" id="KW-0812">Transmembrane</keyword>
<protein>
    <recommendedName>
        <fullName evidence="5">EGF-like domain-containing protein</fullName>
    </recommendedName>
</protein>
<dbReference type="InterPro" id="IPR053255">
    <property type="entry name" value="EGF-like_domain"/>
</dbReference>
<dbReference type="PANTHER" id="PTHR24047:SF32">
    <property type="entry name" value="FI01909P-RELATED"/>
    <property type="match status" value="1"/>
</dbReference>
<keyword evidence="1" id="KW-1015">Disulfide bond</keyword>
<keyword evidence="1" id="KW-0245">EGF-like domain</keyword>
<dbReference type="EMBL" id="CH940654">
    <property type="protein sequence ID" value="EDW57576.2"/>
    <property type="molecule type" value="Genomic_DNA"/>
</dbReference>